<dbReference type="SUPFAM" id="SSF56112">
    <property type="entry name" value="Protein kinase-like (PK-like)"/>
    <property type="match status" value="1"/>
</dbReference>
<dbReference type="GO" id="GO:0034045">
    <property type="term" value="C:phagophore assembly site membrane"/>
    <property type="evidence" value="ECO:0007669"/>
    <property type="project" value="UniProtKB-SubCell"/>
</dbReference>
<dbReference type="EMBL" id="ML120467">
    <property type="protein sequence ID" value="RPA92710.1"/>
    <property type="molecule type" value="Genomic_DNA"/>
</dbReference>
<evidence type="ECO:0000256" key="12">
    <source>
        <dbReference type="SAM" id="MobiDB-lite"/>
    </source>
</evidence>
<dbReference type="PROSITE" id="PS00108">
    <property type="entry name" value="PROTEIN_KINASE_ST"/>
    <property type="match status" value="1"/>
</dbReference>
<keyword evidence="4" id="KW-0808">Transferase</keyword>
<dbReference type="InterPro" id="IPR011009">
    <property type="entry name" value="Kinase-like_dom_sf"/>
</dbReference>
<comment type="subcellular location">
    <subcellularLocation>
        <location evidence="1">Preautophagosomal structure membrane</location>
        <topology evidence="1">Peripheral membrane protein</topology>
    </subcellularLocation>
</comment>
<protein>
    <recommendedName>
        <fullName evidence="2">non-specific serine/threonine protein kinase</fullName>
        <ecNumber evidence="2">2.7.11.1</ecNumber>
    </recommendedName>
    <alternativeName>
        <fullName evidence="9">Autophagy-related protein 1</fullName>
    </alternativeName>
</protein>
<keyword evidence="6 14" id="KW-0418">Kinase</keyword>
<feature type="domain" description="Protein kinase" evidence="13">
    <location>
        <begin position="39"/>
        <end position="302"/>
    </location>
</feature>
<evidence type="ECO:0000256" key="9">
    <source>
        <dbReference type="ARBA" id="ARBA00030237"/>
    </source>
</evidence>
<dbReference type="OrthoDB" id="10252171at2759"/>
<dbReference type="AlphaFoldDB" id="A0A3N4J8D8"/>
<evidence type="ECO:0000256" key="6">
    <source>
        <dbReference type="ARBA" id="ARBA00022777"/>
    </source>
</evidence>
<dbReference type="Pfam" id="PF00069">
    <property type="entry name" value="Pkinase"/>
    <property type="match status" value="1"/>
</dbReference>
<evidence type="ECO:0000313" key="14">
    <source>
        <dbReference type="EMBL" id="RPA92710.1"/>
    </source>
</evidence>
<reference evidence="14 15" key="1">
    <citation type="journal article" date="2018" name="Nat. Ecol. Evol.">
        <title>Pezizomycetes genomes reveal the molecular basis of ectomycorrhizal truffle lifestyle.</title>
        <authorList>
            <person name="Murat C."/>
            <person name="Payen T."/>
            <person name="Noel B."/>
            <person name="Kuo A."/>
            <person name="Morin E."/>
            <person name="Chen J."/>
            <person name="Kohler A."/>
            <person name="Krizsan K."/>
            <person name="Balestrini R."/>
            <person name="Da Silva C."/>
            <person name="Montanini B."/>
            <person name="Hainaut M."/>
            <person name="Levati E."/>
            <person name="Barry K.W."/>
            <person name="Belfiori B."/>
            <person name="Cichocki N."/>
            <person name="Clum A."/>
            <person name="Dockter R.B."/>
            <person name="Fauchery L."/>
            <person name="Guy J."/>
            <person name="Iotti M."/>
            <person name="Le Tacon F."/>
            <person name="Lindquist E.A."/>
            <person name="Lipzen A."/>
            <person name="Malagnac F."/>
            <person name="Mello A."/>
            <person name="Molinier V."/>
            <person name="Miyauchi S."/>
            <person name="Poulain J."/>
            <person name="Riccioni C."/>
            <person name="Rubini A."/>
            <person name="Sitrit Y."/>
            <person name="Splivallo R."/>
            <person name="Traeger S."/>
            <person name="Wang M."/>
            <person name="Zifcakova L."/>
            <person name="Wipf D."/>
            <person name="Zambonelli A."/>
            <person name="Paolocci F."/>
            <person name="Nowrousian M."/>
            <person name="Ottonello S."/>
            <person name="Baldrian P."/>
            <person name="Spatafora J.W."/>
            <person name="Henrissat B."/>
            <person name="Nagy L.G."/>
            <person name="Aury J.M."/>
            <person name="Wincker P."/>
            <person name="Grigoriev I.V."/>
            <person name="Bonfante P."/>
            <person name="Martin F.M."/>
        </authorList>
    </citation>
    <scope>NUCLEOTIDE SEQUENCE [LARGE SCALE GENOMIC DNA]</scope>
    <source>
        <strain evidence="14 15">120613-1</strain>
    </source>
</reference>
<keyword evidence="7" id="KW-0067">ATP-binding</keyword>
<dbReference type="InterPro" id="IPR045269">
    <property type="entry name" value="Atg1-like"/>
</dbReference>
<feature type="region of interest" description="Disordered" evidence="12">
    <location>
        <begin position="1"/>
        <end position="34"/>
    </location>
</feature>
<dbReference type="InterPro" id="IPR008271">
    <property type="entry name" value="Ser/Thr_kinase_AS"/>
</dbReference>
<keyword evidence="3" id="KW-0723">Serine/threonine-protein kinase</keyword>
<keyword evidence="5" id="KW-0547">Nucleotide-binding</keyword>
<evidence type="ECO:0000256" key="2">
    <source>
        <dbReference type="ARBA" id="ARBA00012513"/>
    </source>
</evidence>
<gene>
    <name evidence="14" type="ORF">L873DRAFT_1708837</name>
</gene>
<comment type="catalytic activity">
    <reaction evidence="11">
        <text>L-seryl-[protein] + ATP = O-phospho-L-seryl-[protein] + ADP + H(+)</text>
        <dbReference type="Rhea" id="RHEA:17989"/>
        <dbReference type="Rhea" id="RHEA-COMP:9863"/>
        <dbReference type="Rhea" id="RHEA-COMP:11604"/>
        <dbReference type="ChEBI" id="CHEBI:15378"/>
        <dbReference type="ChEBI" id="CHEBI:29999"/>
        <dbReference type="ChEBI" id="CHEBI:30616"/>
        <dbReference type="ChEBI" id="CHEBI:83421"/>
        <dbReference type="ChEBI" id="CHEBI:456216"/>
        <dbReference type="EC" id="2.7.11.1"/>
    </reaction>
</comment>
<sequence length="381" mass="42402">MSQNLTSRLGSTEPRDKTPEPSTEETEPYGAPVREPPAWKLNYTIGSGSFGTVFLEKVQTRAMEEPELWAVKRISRTVPNFPAKRYKDEIKNFQALSAHEWFVKFNSSYEDAHHVYIAMEYIQIGDMAKTFGKGYRWNESDTKVVIEQLLQGLVVMHKEGITHRDLKPENIFLCLEGRILRVKIGDFGTSKRIPISSTGTYLKTTTGTQSYMAPEMDDTSKAKTNRVDIWSLGCVLYRMIAGGDLFLNRTQVWRYSMDAAYVTQAIEGKGLSVPCVDFLRKVLQADPKQRPSAEACLKMAWITSKAPGSRYSIGGDLYKMLARIKHDAPDIDSYTDTASSQVVIPSAPGMGFPSSPAPVSNSVGGTSETTKTFDTISTVTS</sequence>
<keyword evidence="8" id="KW-0072">Autophagy</keyword>
<dbReference type="PANTHER" id="PTHR24348:SF22">
    <property type="entry name" value="NON-SPECIFIC SERINE_THREONINE PROTEIN KINASE"/>
    <property type="match status" value="1"/>
</dbReference>
<dbReference type="STRING" id="1336337.A0A3N4J8D8"/>
<evidence type="ECO:0000256" key="5">
    <source>
        <dbReference type="ARBA" id="ARBA00022741"/>
    </source>
</evidence>
<dbReference type="GO" id="GO:0005524">
    <property type="term" value="F:ATP binding"/>
    <property type="evidence" value="ECO:0007669"/>
    <property type="project" value="UniProtKB-KW"/>
</dbReference>
<dbReference type="PANTHER" id="PTHR24348">
    <property type="entry name" value="SERINE/THREONINE-PROTEIN KINASE UNC-51-RELATED"/>
    <property type="match status" value="1"/>
</dbReference>
<dbReference type="GO" id="GO:0005829">
    <property type="term" value="C:cytosol"/>
    <property type="evidence" value="ECO:0007669"/>
    <property type="project" value="TreeGrafter"/>
</dbReference>
<evidence type="ECO:0000256" key="4">
    <source>
        <dbReference type="ARBA" id="ARBA00022679"/>
    </source>
</evidence>
<comment type="catalytic activity">
    <reaction evidence="10">
        <text>L-threonyl-[protein] + ATP = O-phospho-L-threonyl-[protein] + ADP + H(+)</text>
        <dbReference type="Rhea" id="RHEA:46608"/>
        <dbReference type="Rhea" id="RHEA-COMP:11060"/>
        <dbReference type="Rhea" id="RHEA-COMP:11605"/>
        <dbReference type="ChEBI" id="CHEBI:15378"/>
        <dbReference type="ChEBI" id="CHEBI:30013"/>
        <dbReference type="ChEBI" id="CHEBI:30616"/>
        <dbReference type="ChEBI" id="CHEBI:61977"/>
        <dbReference type="ChEBI" id="CHEBI:456216"/>
        <dbReference type="EC" id="2.7.11.1"/>
    </reaction>
</comment>
<feature type="compositionally biased region" description="Polar residues" evidence="12">
    <location>
        <begin position="1"/>
        <end position="10"/>
    </location>
</feature>
<evidence type="ECO:0000313" key="15">
    <source>
        <dbReference type="Proteomes" id="UP000276215"/>
    </source>
</evidence>
<dbReference type="GO" id="GO:0000045">
    <property type="term" value="P:autophagosome assembly"/>
    <property type="evidence" value="ECO:0007669"/>
    <property type="project" value="TreeGrafter"/>
</dbReference>
<dbReference type="GO" id="GO:0010506">
    <property type="term" value="P:regulation of autophagy"/>
    <property type="evidence" value="ECO:0007669"/>
    <property type="project" value="InterPro"/>
</dbReference>
<dbReference type="SMART" id="SM00220">
    <property type="entry name" value="S_TKc"/>
    <property type="match status" value="1"/>
</dbReference>
<dbReference type="InterPro" id="IPR000719">
    <property type="entry name" value="Prot_kinase_dom"/>
</dbReference>
<evidence type="ECO:0000256" key="7">
    <source>
        <dbReference type="ARBA" id="ARBA00022840"/>
    </source>
</evidence>
<dbReference type="Gene3D" id="1.10.510.10">
    <property type="entry name" value="Transferase(Phosphotransferase) domain 1"/>
    <property type="match status" value="1"/>
</dbReference>
<dbReference type="PROSITE" id="PS50011">
    <property type="entry name" value="PROTEIN_KINASE_DOM"/>
    <property type="match status" value="1"/>
</dbReference>
<evidence type="ECO:0000256" key="8">
    <source>
        <dbReference type="ARBA" id="ARBA00023006"/>
    </source>
</evidence>
<evidence type="ECO:0000256" key="1">
    <source>
        <dbReference type="ARBA" id="ARBA00004623"/>
    </source>
</evidence>
<proteinExistence type="predicted"/>
<organism evidence="14 15">
    <name type="scientific">Choiromyces venosus 120613-1</name>
    <dbReference type="NCBI Taxonomy" id="1336337"/>
    <lineage>
        <taxon>Eukaryota</taxon>
        <taxon>Fungi</taxon>
        <taxon>Dikarya</taxon>
        <taxon>Ascomycota</taxon>
        <taxon>Pezizomycotina</taxon>
        <taxon>Pezizomycetes</taxon>
        <taxon>Pezizales</taxon>
        <taxon>Tuberaceae</taxon>
        <taxon>Choiromyces</taxon>
    </lineage>
</organism>
<keyword evidence="15" id="KW-1185">Reference proteome</keyword>
<dbReference type="Proteomes" id="UP000276215">
    <property type="component" value="Unassembled WGS sequence"/>
</dbReference>
<accession>A0A3N4J8D8</accession>
<evidence type="ECO:0000256" key="3">
    <source>
        <dbReference type="ARBA" id="ARBA00022527"/>
    </source>
</evidence>
<dbReference type="GO" id="GO:0005776">
    <property type="term" value="C:autophagosome"/>
    <property type="evidence" value="ECO:0007669"/>
    <property type="project" value="TreeGrafter"/>
</dbReference>
<dbReference type="GO" id="GO:0004674">
    <property type="term" value="F:protein serine/threonine kinase activity"/>
    <property type="evidence" value="ECO:0007669"/>
    <property type="project" value="UniProtKB-KW"/>
</dbReference>
<evidence type="ECO:0000259" key="13">
    <source>
        <dbReference type="PROSITE" id="PS50011"/>
    </source>
</evidence>
<evidence type="ECO:0000256" key="11">
    <source>
        <dbReference type="ARBA" id="ARBA00048679"/>
    </source>
</evidence>
<evidence type="ECO:0000256" key="10">
    <source>
        <dbReference type="ARBA" id="ARBA00047899"/>
    </source>
</evidence>
<dbReference type="EC" id="2.7.11.1" evidence="2"/>
<name>A0A3N4J8D8_9PEZI</name>